<organism evidence="2 3">
    <name type="scientific">Sporormia fimetaria CBS 119925</name>
    <dbReference type="NCBI Taxonomy" id="1340428"/>
    <lineage>
        <taxon>Eukaryota</taxon>
        <taxon>Fungi</taxon>
        <taxon>Dikarya</taxon>
        <taxon>Ascomycota</taxon>
        <taxon>Pezizomycotina</taxon>
        <taxon>Dothideomycetes</taxon>
        <taxon>Pleosporomycetidae</taxon>
        <taxon>Pleosporales</taxon>
        <taxon>Sporormiaceae</taxon>
        <taxon>Sporormia</taxon>
    </lineage>
</organism>
<evidence type="ECO:0000313" key="3">
    <source>
        <dbReference type="Proteomes" id="UP000799440"/>
    </source>
</evidence>
<proteinExistence type="predicted"/>
<protein>
    <submittedName>
        <fullName evidence="2">Uncharacterized protein</fullName>
    </submittedName>
</protein>
<keyword evidence="3" id="KW-1185">Reference proteome</keyword>
<feature type="compositionally biased region" description="Basic and acidic residues" evidence="1">
    <location>
        <begin position="52"/>
        <end position="66"/>
    </location>
</feature>
<dbReference type="AlphaFoldDB" id="A0A6A6VHU4"/>
<dbReference type="Proteomes" id="UP000799440">
    <property type="component" value="Unassembled WGS sequence"/>
</dbReference>
<gene>
    <name evidence="2" type="ORF">M011DRAFT_524739</name>
</gene>
<accession>A0A6A6VHU4</accession>
<evidence type="ECO:0000313" key="2">
    <source>
        <dbReference type="EMBL" id="KAF2749396.1"/>
    </source>
</evidence>
<evidence type="ECO:0000256" key="1">
    <source>
        <dbReference type="SAM" id="MobiDB-lite"/>
    </source>
</evidence>
<name>A0A6A6VHU4_9PLEO</name>
<reference evidence="2" key="1">
    <citation type="journal article" date="2020" name="Stud. Mycol.">
        <title>101 Dothideomycetes genomes: a test case for predicting lifestyles and emergence of pathogens.</title>
        <authorList>
            <person name="Haridas S."/>
            <person name="Albert R."/>
            <person name="Binder M."/>
            <person name="Bloem J."/>
            <person name="Labutti K."/>
            <person name="Salamov A."/>
            <person name="Andreopoulos B."/>
            <person name="Baker S."/>
            <person name="Barry K."/>
            <person name="Bills G."/>
            <person name="Bluhm B."/>
            <person name="Cannon C."/>
            <person name="Castanera R."/>
            <person name="Culley D."/>
            <person name="Daum C."/>
            <person name="Ezra D."/>
            <person name="Gonzalez J."/>
            <person name="Henrissat B."/>
            <person name="Kuo A."/>
            <person name="Liang C."/>
            <person name="Lipzen A."/>
            <person name="Lutzoni F."/>
            <person name="Magnuson J."/>
            <person name="Mondo S."/>
            <person name="Nolan M."/>
            <person name="Ohm R."/>
            <person name="Pangilinan J."/>
            <person name="Park H.-J."/>
            <person name="Ramirez L."/>
            <person name="Alfaro M."/>
            <person name="Sun H."/>
            <person name="Tritt A."/>
            <person name="Yoshinaga Y."/>
            <person name="Zwiers L.-H."/>
            <person name="Turgeon B."/>
            <person name="Goodwin S."/>
            <person name="Spatafora J."/>
            <person name="Crous P."/>
            <person name="Grigoriev I."/>
        </authorList>
    </citation>
    <scope>NUCLEOTIDE SEQUENCE</scope>
    <source>
        <strain evidence="2">CBS 119925</strain>
    </source>
</reference>
<feature type="region of interest" description="Disordered" evidence="1">
    <location>
        <begin position="47"/>
        <end position="86"/>
    </location>
</feature>
<feature type="non-terminal residue" evidence="2">
    <location>
        <position position="1"/>
    </location>
</feature>
<sequence>MPAPLPTECCERLQILLASEQIPSISEDILDWRMVITMRDALREAANQASVETKENEGRRPFDPVRDLNPLGIQFSKGDPMPEGQHPTRWRLCKNWIVGSSANASRTSQALKVNMEVFCTELGEEPPVTS</sequence>
<dbReference type="EMBL" id="MU006566">
    <property type="protein sequence ID" value="KAF2749396.1"/>
    <property type="molecule type" value="Genomic_DNA"/>
</dbReference>